<dbReference type="InterPro" id="IPR003395">
    <property type="entry name" value="RecF/RecN/SMC_N"/>
</dbReference>
<dbReference type="CDD" id="cd03278">
    <property type="entry name" value="ABC_SMC_barmotin"/>
    <property type="match status" value="2"/>
</dbReference>
<dbReference type="FunFam" id="3.40.50.300:FF:000984">
    <property type="entry name" value="Chromosome partition protein Smc"/>
    <property type="match status" value="1"/>
</dbReference>
<dbReference type="Gene3D" id="3.40.50.300">
    <property type="entry name" value="P-loop containing nucleotide triphosphate hydrolases"/>
    <property type="match status" value="2"/>
</dbReference>
<dbReference type="GO" id="GO:0005524">
    <property type="term" value="F:ATP binding"/>
    <property type="evidence" value="ECO:0007669"/>
    <property type="project" value="UniProtKB-UniRule"/>
</dbReference>
<comment type="subcellular location">
    <subcellularLocation>
        <location evidence="1 7">Cytoplasm</location>
    </subcellularLocation>
</comment>
<accession>A0A4R3K9M5</accession>
<dbReference type="InterPro" id="IPR011890">
    <property type="entry name" value="SMC_prok"/>
</dbReference>
<dbReference type="GO" id="GO:0005694">
    <property type="term" value="C:chromosome"/>
    <property type="evidence" value="ECO:0007669"/>
    <property type="project" value="InterPro"/>
</dbReference>
<evidence type="ECO:0000256" key="5">
    <source>
        <dbReference type="ARBA" id="ARBA00023054"/>
    </source>
</evidence>
<dbReference type="OrthoDB" id="9808768at2"/>
<keyword evidence="4 7" id="KW-0067">ATP-binding</keyword>
<protein>
    <recommendedName>
        <fullName evidence="7">Chromosome partition protein Smc</fullName>
    </recommendedName>
</protein>
<dbReference type="InterPro" id="IPR010935">
    <property type="entry name" value="SMC_hinge"/>
</dbReference>
<dbReference type="Gene3D" id="3.30.70.1620">
    <property type="match status" value="1"/>
</dbReference>
<dbReference type="GO" id="GO:0016887">
    <property type="term" value="F:ATP hydrolysis activity"/>
    <property type="evidence" value="ECO:0007669"/>
    <property type="project" value="InterPro"/>
</dbReference>
<sequence>MLLKRLEAYGFKSFADRIEIEFDRGITAVVGPNGSGKSNITDAIRWVLGEQNIRNLRGSKAEDIIFAGSSARKPAGIAQVSLTFDNEDGKLPLEFQEITISRRLFRTGESEFYINKARCRLKDIYGLFADTGIGRDSISVISQNKVDEVLNAKPEDRRLLFEECAGITKYRDRKREAVRKLESTQQNALRINDIILEIEKQLAPLSSEAERTAQYNELKAQYDDYRLSYILCSYENFSAKEKEYSQQIEQLQQQKVAIDTELKAFDAENASLEEGTAVLEKTLTDAQQHNRKLAEEIDRNRNKCTVLEERIKQNSHSITTMKAAIDLVCSQKKTAEEKLAALRTYLEDADKKKAVHQAELLAAQTAVKDIEKEITDKETALQQYRLQLEEKRRIREEQQHQLIMLQHDLTEKKNVLGEKENLLAKIENDSKAINRQLELLNKELAAANTSKKDIGQIIASLQDERTDTENKCRLAETECNGLAQGIDRTKERIKILTNMQKAYEGFGNGVKSVLTSREQLWYEGICGSVAELISVQQQYVTAIQVALGGSMQNIITEDTETAKKAIIFLKRNKLGRVTFLPISVIKPHKIMQEDLTGFPGFINYADKLVETDNKYRKIIENLLGRTIVVDNIDNALILAKKKNFSVRIITLGGEIIHAGGAMSGGSIRREISFLNRNEEIKLLIGNNETAVNKLLLAKTKLSQLMANSSALEKKIKIEQEKMQQCILLCTEKEIKATHLRTDQERVNSAVAETIAAISTIKSTISGLEERCQKQSYNNKEKSADNTEPAAEQLVQELSLCKTKRTELQEKLLQQTSSFASFQQTLKGNVEKMDLIAAECSRYEESLQNNHTEQLRLQTVIDESVQELQELQISNKNLQQLHASGRQEYDKIYAELMDKRVKNKELVNKRKQTVEKMSLLQENIHQADIKITKISFELEQCEKKLQEEYNLSPQEALTHKVDVEAAILSKEIKRLQTEIAAIGTVNPNAIKEYDSLHERYQFMKTQLEDLLTAKNNLQQIIEQMDITMTKQFKEAFNQIGQYFNTIFEKLFGGGKAQLLLTTPEDVLSSGVEIIVQTPGKKNQNLALLSGGERTLTVIALLFSFLQYRPAPFSVLDEIDAPLDEANIKRFGVFLKDYAVNTQFIIVTHRKGTMEAADVMYGVTIENAGISKIVSVRMEERDNK</sequence>
<dbReference type="Pfam" id="PF06470">
    <property type="entry name" value="SMC_hinge"/>
    <property type="match status" value="1"/>
</dbReference>
<evidence type="ECO:0000256" key="7">
    <source>
        <dbReference type="HAMAP-Rule" id="MF_01894"/>
    </source>
</evidence>
<dbReference type="SUPFAM" id="SSF57997">
    <property type="entry name" value="Tropomyosin"/>
    <property type="match status" value="1"/>
</dbReference>
<feature type="binding site" evidence="7">
    <location>
        <begin position="32"/>
        <end position="39"/>
    </location>
    <ligand>
        <name>ATP</name>
        <dbReference type="ChEBI" id="CHEBI:30616"/>
    </ligand>
</feature>
<dbReference type="GO" id="GO:0030261">
    <property type="term" value="P:chromosome condensation"/>
    <property type="evidence" value="ECO:0007669"/>
    <property type="project" value="InterPro"/>
</dbReference>
<dbReference type="NCBIfam" id="TIGR02168">
    <property type="entry name" value="SMC_prok_B"/>
    <property type="match status" value="1"/>
</dbReference>
<keyword evidence="10" id="KW-1185">Reference proteome</keyword>
<organism evidence="9 10">
    <name type="scientific">Pectinatus cerevisiiphilus</name>
    <dbReference type="NCBI Taxonomy" id="86956"/>
    <lineage>
        <taxon>Bacteria</taxon>
        <taxon>Bacillati</taxon>
        <taxon>Bacillota</taxon>
        <taxon>Negativicutes</taxon>
        <taxon>Selenomonadales</taxon>
        <taxon>Selenomonadaceae</taxon>
        <taxon>Pectinatus</taxon>
    </lineage>
</organism>
<dbReference type="GO" id="GO:0003677">
    <property type="term" value="F:DNA binding"/>
    <property type="evidence" value="ECO:0007669"/>
    <property type="project" value="UniProtKB-UniRule"/>
</dbReference>
<feature type="coiled-coil region" evidence="7">
    <location>
        <begin position="860"/>
        <end position="922"/>
    </location>
</feature>
<dbReference type="GO" id="GO:0007062">
    <property type="term" value="P:sister chromatid cohesion"/>
    <property type="evidence" value="ECO:0007669"/>
    <property type="project" value="InterPro"/>
</dbReference>
<reference evidence="9 10" key="1">
    <citation type="submission" date="2019-03" db="EMBL/GenBank/DDBJ databases">
        <title>Genomic Encyclopedia of Type Strains, Phase IV (KMG-IV): sequencing the most valuable type-strain genomes for metagenomic binning, comparative biology and taxonomic classification.</title>
        <authorList>
            <person name="Goeker M."/>
        </authorList>
    </citation>
    <scope>NUCLEOTIDE SEQUENCE [LARGE SCALE GENOMIC DNA]</scope>
    <source>
        <strain evidence="9 10">DSM 20467</strain>
    </source>
</reference>
<dbReference type="Pfam" id="PF02463">
    <property type="entry name" value="SMC_N"/>
    <property type="match status" value="1"/>
</dbReference>
<dbReference type="SUPFAM" id="SSF75553">
    <property type="entry name" value="Smc hinge domain"/>
    <property type="match status" value="1"/>
</dbReference>
<dbReference type="AlphaFoldDB" id="A0A4R3K9M5"/>
<comment type="subunit">
    <text evidence="7">Homodimer.</text>
</comment>
<dbReference type="GO" id="GO:0006260">
    <property type="term" value="P:DNA replication"/>
    <property type="evidence" value="ECO:0007669"/>
    <property type="project" value="UniProtKB-UniRule"/>
</dbReference>
<comment type="function">
    <text evidence="7">Required for chromosome condensation and partitioning.</text>
</comment>
<feature type="coiled-coil region" evidence="7">
    <location>
        <begin position="999"/>
        <end position="1026"/>
    </location>
</feature>
<evidence type="ECO:0000256" key="3">
    <source>
        <dbReference type="ARBA" id="ARBA00022741"/>
    </source>
</evidence>
<evidence type="ECO:0000256" key="1">
    <source>
        <dbReference type="ARBA" id="ARBA00004496"/>
    </source>
</evidence>
<keyword evidence="2 7" id="KW-0963">Cytoplasm</keyword>
<keyword evidence="3 7" id="KW-0547">Nucleotide-binding</keyword>
<comment type="domain">
    <text evidence="7">Contains large globular domains required for ATP hydrolysis at each terminus and a third globular domain forming a flexible hinge near the middle of the molecule. These domains are separated by coiled-coil structures.</text>
</comment>
<keyword evidence="5 7" id="KW-0175">Coiled coil</keyword>
<dbReference type="Gene3D" id="1.20.1060.20">
    <property type="match status" value="1"/>
</dbReference>
<evidence type="ECO:0000256" key="4">
    <source>
        <dbReference type="ARBA" id="ARBA00022840"/>
    </source>
</evidence>
<keyword evidence="6 7" id="KW-0238">DNA-binding</keyword>
<dbReference type="InterPro" id="IPR027417">
    <property type="entry name" value="P-loop_NTPase"/>
</dbReference>
<comment type="similarity">
    <text evidence="7">Belongs to the SMC family.</text>
</comment>
<evidence type="ECO:0000259" key="8">
    <source>
        <dbReference type="SMART" id="SM00968"/>
    </source>
</evidence>
<dbReference type="InterPro" id="IPR024704">
    <property type="entry name" value="SMC"/>
</dbReference>
<gene>
    <name evidence="7" type="primary">smc</name>
    <name evidence="9" type="ORF">EDC37_106163</name>
</gene>
<evidence type="ECO:0000256" key="2">
    <source>
        <dbReference type="ARBA" id="ARBA00022490"/>
    </source>
</evidence>
<proteinExistence type="inferred from homology"/>
<evidence type="ECO:0000256" key="6">
    <source>
        <dbReference type="ARBA" id="ARBA00023125"/>
    </source>
</evidence>
<dbReference type="SMART" id="SM00968">
    <property type="entry name" value="SMC_hinge"/>
    <property type="match status" value="1"/>
</dbReference>
<dbReference type="FunFam" id="3.40.50.300:FF:000901">
    <property type="entry name" value="Chromosome partition protein Smc"/>
    <property type="match status" value="1"/>
</dbReference>
<comment type="caution">
    <text evidence="9">The sequence shown here is derived from an EMBL/GenBank/DDBJ whole genome shotgun (WGS) entry which is preliminary data.</text>
</comment>
<dbReference type="PIRSF" id="PIRSF005719">
    <property type="entry name" value="SMC"/>
    <property type="match status" value="1"/>
</dbReference>
<dbReference type="GO" id="GO:0005737">
    <property type="term" value="C:cytoplasm"/>
    <property type="evidence" value="ECO:0007669"/>
    <property type="project" value="UniProtKB-SubCell"/>
</dbReference>
<evidence type="ECO:0000313" key="10">
    <source>
        <dbReference type="Proteomes" id="UP000295188"/>
    </source>
</evidence>
<feature type="coiled-coil region" evidence="7">
    <location>
        <begin position="234"/>
        <end position="478"/>
    </location>
</feature>
<dbReference type="Proteomes" id="UP000295188">
    <property type="component" value="Unassembled WGS sequence"/>
</dbReference>
<dbReference type="EMBL" id="SMAA01000006">
    <property type="protein sequence ID" value="TCS79746.1"/>
    <property type="molecule type" value="Genomic_DNA"/>
</dbReference>
<name>A0A4R3K9M5_9FIRM</name>
<dbReference type="HAMAP" id="MF_01894">
    <property type="entry name" value="Smc_prok"/>
    <property type="match status" value="1"/>
</dbReference>
<dbReference type="SUPFAM" id="SSF52540">
    <property type="entry name" value="P-loop containing nucleoside triphosphate hydrolases"/>
    <property type="match status" value="1"/>
</dbReference>
<dbReference type="GO" id="GO:0007059">
    <property type="term" value="P:chromosome segregation"/>
    <property type="evidence" value="ECO:0007669"/>
    <property type="project" value="UniProtKB-UniRule"/>
</dbReference>
<dbReference type="RefSeq" id="WP_132548865.1">
    <property type="nucleotide sequence ID" value="NZ_SMAA01000006.1"/>
</dbReference>
<dbReference type="PANTHER" id="PTHR43977">
    <property type="entry name" value="STRUCTURAL MAINTENANCE OF CHROMOSOMES PROTEIN 3"/>
    <property type="match status" value="1"/>
</dbReference>
<feature type="domain" description="SMC hinge" evidence="8">
    <location>
        <begin position="523"/>
        <end position="639"/>
    </location>
</feature>
<evidence type="ECO:0000313" key="9">
    <source>
        <dbReference type="EMBL" id="TCS79746.1"/>
    </source>
</evidence>
<dbReference type="InterPro" id="IPR036277">
    <property type="entry name" value="SMC_hinge_sf"/>
</dbReference>